<sequence length="123" mass="13318">MKFLRQFMIILAISFIGEVLKYIVPLPIPASIYGLVILFIALETGIIKLSAVKDTAKFLIEIMPLMFIPAGVGLLESWGVLQPVLLPVAVITVVSTIIVMGVSGVVTQAVIRKEKKAKAAKEN</sequence>
<evidence type="ECO:0000256" key="3">
    <source>
        <dbReference type="ARBA" id="ARBA00022692"/>
    </source>
</evidence>
<dbReference type="PANTHER" id="PTHR33931:SF2">
    <property type="entry name" value="HOLIN-LIKE PROTEIN CIDA"/>
    <property type="match status" value="1"/>
</dbReference>
<feature type="transmembrane region" description="Helical" evidence="6">
    <location>
        <begin position="84"/>
        <end position="111"/>
    </location>
</feature>
<keyword evidence="8" id="KW-1185">Reference proteome</keyword>
<dbReference type="AlphaFoldDB" id="A0A6L5YRC8"/>
<name>A0A6L5YRC8_9FIRM</name>
<evidence type="ECO:0000256" key="6">
    <source>
        <dbReference type="SAM" id="Phobius"/>
    </source>
</evidence>
<reference evidence="7 8" key="1">
    <citation type="submission" date="2019-08" db="EMBL/GenBank/DDBJ databases">
        <title>In-depth cultivation of the pig gut microbiome towards novel bacterial diversity and tailored functional studies.</title>
        <authorList>
            <person name="Wylensek D."/>
            <person name="Hitch T.C.A."/>
            <person name="Clavel T."/>
        </authorList>
    </citation>
    <scope>NUCLEOTIDE SEQUENCE [LARGE SCALE GENOMIC DNA]</scope>
    <source>
        <strain evidence="7 8">MUC/MUC-530-WT-4D</strain>
    </source>
</reference>
<dbReference type="EMBL" id="VUNI01000010">
    <property type="protein sequence ID" value="MST74885.1"/>
    <property type="molecule type" value="Genomic_DNA"/>
</dbReference>
<accession>A0A6L5YRC8</accession>
<evidence type="ECO:0000256" key="5">
    <source>
        <dbReference type="ARBA" id="ARBA00023136"/>
    </source>
</evidence>
<evidence type="ECO:0000256" key="4">
    <source>
        <dbReference type="ARBA" id="ARBA00022989"/>
    </source>
</evidence>
<evidence type="ECO:0000256" key="1">
    <source>
        <dbReference type="ARBA" id="ARBA00004651"/>
    </source>
</evidence>
<dbReference type="PANTHER" id="PTHR33931">
    <property type="entry name" value="HOLIN-LIKE PROTEIN CIDA-RELATED"/>
    <property type="match status" value="1"/>
</dbReference>
<feature type="transmembrane region" description="Helical" evidence="6">
    <location>
        <begin position="7"/>
        <end position="24"/>
    </location>
</feature>
<evidence type="ECO:0000313" key="7">
    <source>
        <dbReference type="EMBL" id="MST74885.1"/>
    </source>
</evidence>
<gene>
    <name evidence="7" type="ORF">FYJ75_07545</name>
</gene>
<dbReference type="InterPro" id="IPR005538">
    <property type="entry name" value="LrgA/CidA"/>
</dbReference>
<keyword evidence="3 6" id="KW-0812">Transmembrane</keyword>
<dbReference type="RefSeq" id="WP_154429850.1">
    <property type="nucleotide sequence ID" value="NZ_VUNI01000010.1"/>
</dbReference>
<proteinExistence type="predicted"/>
<comment type="subcellular location">
    <subcellularLocation>
        <location evidence="1">Cell membrane</location>
        <topology evidence="1">Multi-pass membrane protein</topology>
    </subcellularLocation>
</comment>
<dbReference type="Proteomes" id="UP000474024">
    <property type="component" value="Unassembled WGS sequence"/>
</dbReference>
<feature type="transmembrane region" description="Helical" evidence="6">
    <location>
        <begin position="58"/>
        <end position="78"/>
    </location>
</feature>
<evidence type="ECO:0000256" key="2">
    <source>
        <dbReference type="ARBA" id="ARBA00022475"/>
    </source>
</evidence>
<feature type="transmembrane region" description="Helical" evidence="6">
    <location>
        <begin position="30"/>
        <end position="51"/>
    </location>
</feature>
<keyword evidence="4 6" id="KW-1133">Transmembrane helix</keyword>
<keyword evidence="5 6" id="KW-0472">Membrane</keyword>
<dbReference type="GO" id="GO:0005886">
    <property type="term" value="C:plasma membrane"/>
    <property type="evidence" value="ECO:0007669"/>
    <property type="project" value="UniProtKB-SubCell"/>
</dbReference>
<protein>
    <submittedName>
        <fullName evidence="7">CidA/LrgA family protein</fullName>
    </submittedName>
</protein>
<comment type="caution">
    <text evidence="7">The sequence shown here is derived from an EMBL/GenBank/DDBJ whole genome shotgun (WGS) entry which is preliminary data.</text>
</comment>
<keyword evidence="2" id="KW-1003">Cell membrane</keyword>
<organism evidence="7 8">
    <name type="scientific">Roseburia porci</name>
    <dbReference type="NCBI Taxonomy" id="2605790"/>
    <lineage>
        <taxon>Bacteria</taxon>
        <taxon>Bacillati</taxon>
        <taxon>Bacillota</taxon>
        <taxon>Clostridia</taxon>
        <taxon>Lachnospirales</taxon>
        <taxon>Lachnospiraceae</taxon>
        <taxon>Roseburia</taxon>
    </lineage>
</organism>
<dbReference type="Pfam" id="PF03788">
    <property type="entry name" value="LrgA"/>
    <property type="match status" value="1"/>
</dbReference>
<evidence type="ECO:0000313" key="8">
    <source>
        <dbReference type="Proteomes" id="UP000474024"/>
    </source>
</evidence>